<feature type="region of interest" description="Disordered" evidence="3">
    <location>
        <begin position="41"/>
        <end position="130"/>
    </location>
</feature>
<dbReference type="GO" id="GO:0005634">
    <property type="term" value="C:nucleus"/>
    <property type="evidence" value="ECO:0007669"/>
    <property type="project" value="InterPro"/>
</dbReference>
<organism evidence="4 5">
    <name type="scientific">Olpidium bornovanus</name>
    <dbReference type="NCBI Taxonomy" id="278681"/>
    <lineage>
        <taxon>Eukaryota</taxon>
        <taxon>Fungi</taxon>
        <taxon>Fungi incertae sedis</taxon>
        <taxon>Olpidiomycota</taxon>
        <taxon>Olpidiomycotina</taxon>
        <taxon>Olpidiomycetes</taxon>
        <taxon>Olpidiales</taxon>
        <taxon>Olpidiaceae</taxon>
        <taxon>Olpidium</taxon>
    </lineage>
</organism>
<evidence type="ECO:0000256" key="3">
    <source>
        <dbReference type="SAM" id="MobiDB-lite"/>
    </source>
</evidence>
<comment type="similarity">
    <text evidence="1 2">Belongs to the nucleosome assembly protein (NAP) family.</text>
</comment>
<dbReference type="PANTHER" id="PTHR11875">
    <property type="entry name" value="TESTIS-SPECIFIC Y-ENCODED PROTEIN"/>
    <property type="match status" value="1"/>
</dbReference>
<dbReference type="OrthoDB" id="27325at2759"/>
<dbReference type="GO" id="GO:0006334">
    <property type="term" value="P:nucleosome assembly"/>
    <property type="evidence" value="ECO:0007669"/>
    <property type="project" value="InterPro"/>
</dbReference>
<dbReference type="InterPro" id="IPR002164">
    <property type="entry name" value="NAP_family"/>
</dbReference>
<dbReference type="Gene3D" id="1.20.5.1500">
    <property type="match status" value="1"/>
</dbReference>
<evidence type="ECO:0000256" key="1">
    <source>
        <dbReference type="ARBA" id="ARBA00009947"/>
    </source>
</evidence>
<sequence length="417" mass="47164">MSATAGAVDLLQDRLASLMNSSGGYVESLPTRTRTRVTALRGVQVSERAHSSEVRRERRRPEDGESEEGPGRAERGRWTRRLVAGSSAGEAKRRGQARRAEGNKKRAMARAEERRPPTADHRTQHVAGRASTRFSLRERRAEQGELESRFQKEVSALEKKYDKLFQPLFDRCFSAPVRVLQRFELVSGTGPPPTEEELNLGNEAIKIFGFAAEEVEVEEPSGNDQRDVADGVPEFWLRALKNHPNLADTITESDEPALRALTDIRTAYLPDEKPGFKLLFYFAENEFFSNEVLSITYYYEGKGAGGEVSYDRAVGTKVDWKPGKDLTVRIEVKRQRHKGTGRTREVSKTVPVDSFFNIFSPPWIPDDGEEIDGDDEDRLDFVFEVGEELKEKVIPRAGWYFGERETAEIFFAGWEIA</sequence>
<keyword evidence="5" id="KW-1185">Reference proteome</keyword>
<dbReference type="Pfam" id="PF00956">
    <property type="entry name" value="NAP"/>
    <property type="match status" value="1"/>
</dbReference>
<gene>
    <name evidence="4" type="ORF">BJ554DRAFT_5848</name>
</gene>
<dbReference type="InterPro" id="IPR037231">
    <property type="entry name" value="NAP-like_sf"/>
</dbReference>
<comment type="caution">
    <text evidence="4">The sequence shown here is derived from an EMBL/GenBank/DDBJ whole genome shotgun (WGS) entry which is preliminary data.</text>
</comment>
<evidence type="ECO:0000313" key="5">
    <source>
        <dbReference type="Proteomes" id="UP000673691"/>
    </source>
</evidence>
<dbReference type="Proteomes" id="UP000673691">
    <property type="component" value="Unassembled WGS sequence"/>
</dbReference>
<dbReference type="SUPFAM" id="SSF143113">
    <property type="entry name" value="NAP-like"/>
    <property type="match status" value="1"/>
</dbReference>
<evidence type="ECO:0000313" key="4">
    <source>
        <dbReference type="EMBL" id="KAG5463632.1"/>
    </source>
</evidence>
<protein>
    <recommendedName>
        <fullName evidence="6">Nucleosome assembly protein</fullName>
    </recommendedName>
</protein>
<proteinExistence type="inferred from homology"/>
<dbReference type="Gene3D" id="3.30.1120.90">
    <property type="entry name" value="Nucleosome assembly protein"/>
    <property type="match status" value="1"/>
</dbReference>
<reference evidence="4 5" key="1">
    <citation type="journal article" name="Sci. Rep.">
        <title>Genome-scale phylogenetic analyses confirm Olpidium as the closest living zoosporic fungus to the non-flagellated, terrestrial fungi.</title>
        <authorList>
            <person name="Chang Y."/>
            <person name="Rochon D."/>
            <person name="Sekimoto S."/>
            <person name="Wang Y."/>
            <person name="Chovatia M."/>
            <person name="Sandor L."/>
            <person name="Salamov A."/>
            <person name="Grigoriev I.V."/>
            <person name="Stajich J.E."/>
            <person name="Spatafora J.W."/>
        </authorList>
    </citation>
    <scope>NUCLEOTIDE SEQUENCE [LARGE SCALE GENOMIC DNA]</scope>
    <source>
        <strain evidence="4">S191</strain>
    </source>
</reference>
<evidence type="ECO:0000256" key="2">
    <source>
        <dbReference type="RuleBase" id="RU003876"/>
    </source>
</evidence>
<evidence type="ECO:0008006" key="6">
    <source>
        <dbReference type="Google" id="ProtNLM"/>
    </source>
</evidence>
<feature type="compositionally biased region" description="Basic and acidic residues" evidence="3">
    <location>
        <begin position="90"/>
        <end position="123"/>
    </location>
</feature>
<dbReference type="AlphaFoldDB" id="A0A8H8A250"/>
<accession>A0A8H8A250</accession>
<name>A0A8H8A250_9FUNG</name>
<feature type="compositionally biased region" description="Basic and acidic residues" evidence="3">
    <location>
        <begin position="47"/>
        <end position="77"/>
    </location>
</feature>
<dbReference type="EMBL" id="JAEFCI010000321">
    <property type="protein sequence ID" value="KAG5463632.1"/>
    <property type="molecule type" value="Genomic_DNA"/>
</dbReference>